<dbReference type="STRING" id="105984.A0A427XGI7"/>
<feature type="domain" description="DAGKc" evidence="1">
    <location>
        <begin position="6"/>
        <end position="166"/>
    </location>
</feature>
<reference evidence="2 3" key="1">
    <citation type="submission" date="2018-11" db="EMBL/GenBank/DDBJ databases">
        <title>Genome sequence of Apiotrichum porosum DSM 27194.</title>
        <authorList>
            <person name="Aliyu H."/>
            <person name="Gorte O."/>
            <person name="Ochsenreither K."/>
        </authorList>
    </citation>
    <scope>NUCLEOTIDE SEQUENCE [LARGE SCALE GENOMIC DNA]</scope>
    <source>
        <strain evidence="2 3">DSM 27194</strain>
    </source>
</reference>
<keyword evidence="3" id="KW-1185">Reference proteome</keyword>
<dbReference type="PANTHER" id="PTHR12358">
    <property type="entry name" value="SPHINGOSINE KINASE"/>
    <property type="match status" value="1"/>
</dbReference>
<dbReference type="Pfam" id="PF00781">
    <property type="entry name" value="DAGK_cat"/>
    <property type="match status" value="1"/>
</dbReference>
<dbReference type="GeneID" id="39587427"/>
<dbReference type="SMART" id="SM00046">
    <property type="entry name" value="DAGKc"/>
    <property type="match status" value="1"/>
</dbReference>
<dbReference type="SUPFAM" id="SSF111331">
    <property type="entry name" value="NAD kinase/diacylglycerol kinase-like"/>
    <property type="match status" value="1"/>
</dbReference>
<dbReference type="GO" id="GO:0005737">
    <property type="term" value="C:cytoplasm"/>
    <property type="evidence" value="ECO:0007669"/>
    <property type="project" value="TreeGrafter"/>
</dbReference>
<dbReference type="InterPro" id="IPR050187">
    <property type="entry name" value="Lipid_Phosphate_FormReg"/>
</dbReference>
<organism evidence="2 3">
    <name type="scientific">Apiotrichum porosum</name>
    <dbReference type="NCBI Taxonomy" id="105984"/>
    <lineage>
        <taxon>Eukaryota</taxon>
        <taxon>Fungi</taxon>
        <taxon>Dikarya</taxon>
        <taxon>Basidiomycota</taxon>
        <taxon>Agaricomycotina</taxon>
        <taxon>Tremellomycetes</taxon>
        <taxon>Trichosporonales</taxon>
        <taxon>Trichosporonaceae</taxon>
        <taxon>Apiotrichum</taxon>
    </lineage>
</organism>
<dbReference type="PROSITE" id="PS50146">
    <property type="entry name" value="DAGK"/>
    <property type="match status" value="1"/>
</dbReference>
<name>A0A427XGI7_9TREE</name>
<dbReference type="GO" id="GO:0016020">
    <property type="term" value="C:membrane"/>
    <property type="evidence" value="ECO:0007669"/>
    <property type="project" value="TreeGrafter"/>
</dbReference>
<dbReference type="Gene3D" id="2.60.200.40">
    <property type="match status" value="1"/>
</dbReference>
<dbReference type="EMBL" id="RSCE01000014">
    <property type="protein sequence ID" value="RSH77824.1"/>
    <property type="molecule type" value="Genomic_DNA"/>
</dbReference>
<sequence>MPNIPEECLDYHIIINPVSGVGSAPKFVEDHVVPLLDAVNSRYHVHTTSSTGDAGRIGRMIKLEHSPPFRVIIAGGDGTAHEMMEGIIGDGEVGKWDLAVLPLGTANALHSTLFPPGSPPVAVPPQLEAYVPESAEDRQKLASLILALSDAKPRKLPIVLTQLQPNAKDASSEQPPAPIPSHIVLSTSLHAALLDDSEALRAAIPGLERFKAAAAQNITVFFPARVELIPANGGVQQLDPATGAWVAAYSGVGAPEGKHVLEGPFAYFLSTVTTDRLEPRFVIVPTVADPGEGTMDIVVMRPHRDPLVQAALAAGGDGTDVWPARISEVLTAAYDEGKHVRLVYDESGKIVPASKPGDTNVTVETFRCKGFKWAPTDSTHAKSHLVCADGSIYTIPEGGSAEGTVMDQSSDEHGFWVWGA</sequence>
<proteinExistence type="predicted"/>
<dbReference type="InterPro" id="IPR017438">
    <property type="entry name" value="ATP-NAD_kinase_N"/>
</dbReference>
<evidence type="ECO:0000313" key="2">
    <source>
        <dbReference type="EMBL" id="RSH77824.1"/>
    </source>
</evidence>
<gene>
    <name evidence="2" type="ORF">EHS24_002884</name>
</gene>
<dbReference type="AlphaFoldDB" id="A0A427XGI7"/>
<dbReference type="Proteomes" id="UP000279236">
    <property type="component" value="Unassembled WGS sequence"/>
</dbReference>
<dbReference type="Gene3D" id="3.40.50.10330">
    <property type="entry name" value="Probable inorganic polyphosphate/atp-NAD kinase, domain 1"/>
    <property type="match status" value="1"/>
</dbReference>
<dbReference type="GO" id="GO:0001727">
    <property type="term" value="F:lipid kinase activity"/>
    <property type="evidence" value="ECO:0007669"/>
    <property type="project" value="TreeGrafter"/>
</dbReference>
<evidence type="ECO:0000259" key="1">
    <source>
        <dbReference type="PROSITE" id="PS50146"/>
    </source>
</evidence>
<dbReference type="InterPro" id="IPR001206">
    <property type="entry name" value="Diacylglycerol_kinase_cat_dom"/>
</dbReference>
<dbReference type="RefSeq" id="XP_028472971.1">
    <property type="nucleotide sequence ID" value="XM_028618604.1"/>
</dbReference>
<dbReference type="PANTHER" id="PTHR12358:SF105">
    <property type="entry name" value="DAGKC DOMAIN-CONTAINING PROTEIN"/>
    <property type="match status" value="1"/>
</dbReference>
<evidence type="ECO:0000313" key="3">
    <source>
        <dbReference type="Proteomes" id="UP000279236"/>
    </source>
</evidence>
<dbReference type="GO" id="GO:0046512">
    <property type="term" value="P:sphingosine biosynthetic process"/>
    <property type="evidence" value="ECO:0007669"/>
    <property type="project" value="TreeGrafter"/>
</dbReference>
<dbReference type="InterPro" id="IPR016064">
    <property type="entry name" value="NAD/diacylglycerol_kinase_sf"/>
</dbReference>
<protein>
    <recommendedName>
        <fullName evidence="1">DAGKc domain-containing protein</fullName>
    </recommendedName>
</protein>
<accession>A0A427XGI7</accession>
<comment type="caution">
    <text evidence="2">The sequence shown here is derived from an EMBL/GenBank/DDBJ whole genome shotgun (WGS) entry which is preliminary data.</text>
</comment>
<dbReference type="OrthoDB" id="336240at2759"/>